<dbReference type="EMBL" id="JAMYWD010000010">
    <property type="protein sequence ID" value="KAJ4958553.1"/>
    <property type="molecule type" value="Genomic_DNA"/>
</dbReference>
<dbReference type="OrthoDB" id="2019494at2759"/>
<organism evidence="1 2">
    <name type="scientific">Protea cynaroides</name>
    <dbReference type="NCBI Taxonomy" id="273540"/>
    <lineage>
        <taxon>Eukaryota</taxon>
        <taxon>Viridiplantae</taxon>
        <taxon>Streptophyta</taxon>
        <taxon>Embryophyta</taxon>
        <taxon>Tracheophyta</taxon>
        <taxon>Spermatophyta</taxon>
        <taxon>Magnoliopsida</taxon>
        <taxon>Proteales</taxon>
        <taxon>Proteaceae</taxon>
        <taxon>Protea</taxon>
    </lineage>
</organism>
<evidence type="ECO:0000313" key="1">
    <source>
        <dbReference type="EMBL" id="KAJ4958553.1"/>
    </source>
</evidence>
<reference evidence="1" key="1">
    <citation type="journal article" date="2023" name="Plant J.">
        <title>The genome of the king protea, Protea cynaroides.</title>
        <authorList>
            <person name="Chang J."/>
            <person name="Duong T.A."/>
            <person name="Schoeman C."/>
            <person name="Ma X."/>
            <person name="Roodt D."/>
            <person name="Barker N."/>
            <person name="Li Z."/>
            <person name="Van de Peer Y."/>
            <person name="Mizrachi E."/>
        </authorList>
    </citation>
    <scope>NUCLEOTIDE SEQUENCE</scope>
    <source>
        <tissue evidence="1">Young leaves</tissue>
    </source>
</reference>
<keyword evidence="2" id="KW-1185">Reference proteome</keyword>
<proteinExistence type="predicted"/>
<accession>A0A9Q0H5A8</accession>
<comment type="caution">
    <text evidence="1">The sequence shown here is derived from an EMBL/GenBank/DDBJ whole genome shotgun (WGS) entry which is preliminary data.</text>
</comment>
<dbReference type="AlphaFoldDB" id="A0A9Q0H5A8"/>
<name>A0A9Q0H5A8_9MAGN</name>
<gene>
    <name evidence="1" type="ORF">NE237_025664</name>
</gene>
<sequence length="122" mass="13827">MPAPGHSSFFRQNSSPAEFFSQLNSPSGLGCDEFGSSFINSLEFPPLPDIHLNKRSRERNSEQTVANLVQLLHHCRRFKLSSSRSLSLSHLAEPCLQMIFICHMEWLILITSKNEVKAPPQF</sequence>
<dbReference type="Proteomes" id="UP001141806">
    <property type="component" value="Unassembled WGS sequence"/>
</dbReference>
<evidence type="ECO:0000313" key="2">
    <source>
        <dbReference type="Proteomes" id="UP001141806"/>
    </source>
</evidence>
<protein>
    <submittedName>
        <fullName evidence="1">Uncharacterized protein</fullName>
    </submittedName>
</protein>